<comment type="subcellular location">
    <subcellularLocation>
        <location evidence="1">Virion</location>
    </subcellularLocation>
</comment>
<keyword evidence="2" id="KW-0167">Capsid protein</keyword>
<name>A0A514D8N9_9VIRU</name>
<keyword evidence="3" id="KW-0946">Virion</keyword>
<organism evidence="4">
    <name type="scientific">Leviviridae sp</name>
    <dbReference type="NCBI Taxonomy" id="2027243"/>
    <lineage>
        <taxon>Viruses</taxon>
        <taxon>Riboviria</taxon>
        <taxon>Orthornavirae</taxon>
        <taxon>Lenarviricota</taxon>
        <taxon>Leviviricetes</taxon>
        <taxon>Norzivirales</taxon>
        <taxon>Fiersviridae</taxon>
    </lineage>
</organism>
<gene>
    <name evidence="4" type="ORF">H4RhizoLitter21657_000002</name>
</gene>
<evidence type="ECO:0000256" key="2">
    <source>
        <dbReference type="ARBA" id="ARBA00022561"/>
    </source>
</evidence>
<evidence type="ECO:0000256" key="3">
    <source>
        <dbReference type="ARBA" id="ARBA00022844"/>
    </source>
</evidence>
<evidence type="ECO:0000313" key="4">
    <source>
        <dbReference type="EMBL" id="QDH89958.1"/>
    </source>
</evidence>
<sequence>MAAVANIVLNDAQATPVAHTFIPLGPDTQGTWWFEDQTGSAAIGYNRISMNLKRVGNPAPGSDSGGRVNRLSLGIHTPKLETVANNSAGITPPPTVAYVCRANLELILPERCSLQDRKDLRKYADFLFADAQVIAMAENLQNVY</sequence>
<dbReference type="EMBL" id="MN035143">
    <property type="protein sequence ID" value="QDH89958.1"/>
    <property type="molecule type" value="Genomic_RNA"/>
</dbReference>
<dbReference type="Gene3D" id="3.30.380.10">
    <property type="entry name" value="MS2 Viral Coat Protein"/>
    <property type="match status" value="1"/>
</dbReference>
<proteinExistence type="predicted"/>
<dbReference type="GO" id="GO:0019028">
    <property type="term" value="C:viral capsid"/>
    <property type="evidence" value="ECO:0007669"/>
    <property type="project" value="UniProtKB-KW"/>
</dbReference>
<evidence type="ECO:0000256" key="1">
    <source>
        <dbReference type="ARBA" id="ARBA00004328"/>
    </source>
</evidence>
<dbReference type="InterPro" id="IPR015954">
    <property type="entry name" value="Phage_RNA-type_capsid"/>
</dbReference>
<reference evidence="4" key="1">
    <citation type="submission" date="2019-05" db="EMBL/GenBank/DDBJ databases">
        <title>Metatranscriptomic reconstruction reveals RNA viruses with the potential to shape carbon cycling in soil.</title>
        <authorList>
            <person name="Starr E.P."/>
            <person name="Nuccio E."/>
            <person name="Pett-Ridge J."/>
            <person name="Banfield J.F."/>
            <person name="Firestone M.K."/>
        </authorList>
    </citation>
    <scope>NUCLEOTIDE SEQUENCE</scope>
    <source>
        <strain evidence="4">H4_Rhizo_Litter_21_scaffold_657</strain>
    </source>
</reference>
<protein>
    <submittedName>
        <fullName evidence="4">Uncharacterized protein</fullName>
    </submittedName>
</protein>
<accession>A0A514D8N9</accession>